<keyword evidence="1" id="KW-0808">Transferase</keyword>
<dbReference type="SUPFAM" id="SSF81631">
    <property type="entry name" value="PAP/OAS1 substrate-binding domain"/>
    <property type="match status" value="1"/>
</dbReference>
<reference evidence="1 2" key="1">
    <citation type="submission" date="2018-04" db="EMBL/GenBank/DDBJ databases">
        <title>Genomic Encyclopedia of Archaeal and Bacterial Type Strains, Phase II (KMG-II): from individual species to whole genera.</title>
        <authorList>
            <person name="Goeker M."/>
        </authorList>
    </citation>
    <scope>NUCLEOTIDE SEQUENCE [LARGE SCALE GENOMIC DNA]</scope>
    <source>
        <strain evidence="1 2">DSM 45169</strain>
    </source>
</reference>
<dbReference type="InterPro" id="IPR043519">
    <property type="entry name" value="NT_sf"/>
</dbReference>
<gene>
    <name evidence="1" type="ORF">C8J48_2538</name>
</gene>
<dbReference type="AlphaFoldDB" id="A0A2T4ZDC6"/>
<evidence type="ECO:0000313" key="1">
    <source>
        <dbReference type="EMBL" id="PTM59901.1"/>
    </source>
</evidence>
<dbReference type="PIRSF" id="PIRSF000812">
    <property type="entry name" value="AAD"/>
    <property type="match status" value="1"/>
</dbReference>
<dbReference type="RefSeq" id="WP_107727266.1">
    <property type="nucleotide sequence ID" value="NZ_PZZP01000001.1"/>
</dbReference>
<dbReference type="EMBL" id="PZZP01000001">
    <property type="protein sequence ID" value="PTM59901.1"/>
    <property type="molecule type" value="Genomic_DNA"/>
</dbReference>
<sequence>MRNEREMLDLILGFAKRDERIRAVMMNGSRLNAEAPRDIFQDYDIVYFVTAVDDFVADRSWIRSFGDILMMQTPDEMEIPPADGNDSFAYLMLFTDGNRIDLTFYPINQITRFKAESLSMVLLDKDNKMETLPPPSNRDFLPMPPTEKQFLDCCNEFWWVSTYVAKGLWRGELGYAKVMFERPVRDMLMVMLNWYIGIHTNFSADPGKCGKYYKKYLDPEKWNAFVKTFSDAEVENMWQALFVMCALFRETAQAVANQFGYRYPLEDDKRVTAYLKRVKDLPRDASRF</sequence>
<dbReference type="Proteomes" id="UP000241639">
    <property type="component" value="Unassembled WGS sequence"/>
</dbReference>
<name>A0A2T4ZDC6_9BACL</name>
<comment type="caution">
    <text evidence="1">The sequence shown here is derived from an EMBL/GenBank/DDBJ whole genome shotgun (WGS) entry which is preliminary data.</text>
</comment>
<dbReference type="SUPFAM" id="SSF81301">
    <property type="entry name" value="Nucleotidyltransferase"/>
    <property type="match status" value="1"/>
</dbReference>
<dbReference type="GO" id="GO:0016779">
    <property type="term" value="F:nucleotidyltransferase activity"/>
    <property type="evidence" value="ECO:0007669"/>
    <property type="project" value="UniProtKB-KW"/>
</dbReference>
<evidence type="ECO:0000313" key="2">
    <source>
        <dbReference type="Proteomes" id="UP000241639"/>
    </source>
</evidence>
<proteinExistence type="predicted"/>
<keyword evidence="2" id="KW-1185">Reference proteome</keyword>
<accession>A0A2T4ZDC6</accession>
<organism evidence="1 2">
    <name type="scientific">Desmospora activa DSM 45169</name>
    <dbReference type="NCBI Taxonomy" id="1121389"/>
    <lineage>
        <taxon>Bacteria</taxon>
        <taxon>Bacillati</taxon>
        <taxon>Bacillota</taxon>
        <taxon>Bacilli</taxon>
        <taxon>Bacillales</taxon>
        <taxon>Thermoactinomycetaceae</taxon>
        <taxon>Desmospora</taxon>
    </lineage>
</organism>
<dbReference type="InterPro" id="IPR007530">
    <property type="entry name" value="Aminoglycoside_adenylylTfrase"/>
</dbReference>
<dbReference type="OrthoDB" id="9776406at2"/>
<keyword evidence="1" id="KW-0548">Nucleotidyltransferase</keyword>
<dbReference type="Pfam" id="PF04439">
    <property type="entry name" value="Adenyl_transf"/>
    <property type="match status" value="1"/>
</dbReference>
<dbReference type="Gene3D" id="1.20.120.330">
    <property type="entry name" value="Nucleotidyltransferases domain 2"/>
    <property type="match status" value="1"/>
</dbReference>
<protein>
    <submittedName>
        <fullName evidence="1">Aminoglycoside 6-adenylyltransferase</fullName>
    </submittedName>
</protein>
<dbReference type="Gene3D" id="3.30.460.10">
    <property type="entry name" value="Beta Polymerase, domain 2"/>
    <property type="match status" value="1"/>
</dbReference>